<accession>A0ABR3EM51</accession>
<feature type="domain" description="GST C-terminal" evidence="1">
    <location>
        <begin position="147"/>
        <end position="284"/>
    </location>
</feature>
<evidence type="ECO:0000313" key="2">
    <source>
        <dbReference type="EMBL" id="KAL0563925.1"/>
    </source>
</evidence>
<dbReference type="SUPFAM" id="SSF47616">
    <property type="entry name" value="GST C-terminal domain-like"/>
    <property type="match status" value="1"/>
</dbReference>
<dbReference type="SFLD" id="SFLDG01148">
    <property type="entry name" value="Xi_(cytGST)"/>
    <property type="match status" value="1"/>
</dbReference>
<dbReference type="SUPFAM" id="SSF52833">
    <property type="entry name" value="Thioredoxin-like"/>
    <property type="match status" value="1"/>
</dbReference>
<dbReference type="SFLD" id="SFLDS00019">
    <property type="entry name" value="Glutathione_Transferase_(cytos"/>
    <property type="match status" value="1"/>
</dbReference>
<evidence type="ECO:0000259" key="1">
    <source>
        <dbReference type="PROSITE" id="PS50405"/>
    </source>
</evidence>
<dbReference type="Pfam" id="PF13410">
    <property type="entry name" value="GST_C_2"/>
    <property type="match status" value="1"/>
</dbReference>
<gene>
    <name evidence="2" type="primary">ECM4_5</name>
    <name evidence="2" type="ORF">V5O48_018132</name>
</gene>
<dbReference type="SFLD" id="SFLDG01206">
    <property type="entry name" value="Xi.1"/>
    <property type="match status" value="1"/>
</dbReference>
<name>A0ABR3EM51_9AGAR</name>
<sequence>MSNALTNPDGTLKRPPSAFRSVIEKGGTYEPEKDRYHLYVSYACPWATRTLITRKLKGLEDIIFITVVSPRMDTNGWPFGSANEFPGAEADPLYDSKYVRDLYLLSNPEYTGRFTVPVLWDKKTRKVVNNESAEIVRILNTAFNEFLPPEKAKVDVYPENLRAEIDALHEWIYPNINNGVYRAGFAGSQEAYEGAVNDVFSSLDRLEKILTGKNYVVGDRLTEVDIRLWVTMVRFDIVYHGHFKCNIRNIRYGYPAINAWMKNLYWTNTAFKESTNFEHIKTHYYWSHTPVGRDGIHNPFKRWLTYSRKINPNRIVPVGPQPHIEPL</sequence>
<dbReference type="PANTHER" id="PTHR32419:SF6">
    <property type="entry name" value="GLUTATHIONE S-TRANSFERASE OMEGA-LIKE 1-RELATED"/>
    <property type="match status" value="1"/>
</dbReference>
<dbReference type="PIRSF" id="PIRSF015753">
    <property type="entry name" value="GST"/>
    <property type="match status" value="1"/>
</dbReference>
<organism evidence="2 3">
    <name type="scientific">Marasmius crinis-equi</name>
    <dbReference type="NCBI Taxonomy" id="585013"/>
    <lineage>
        <taxon>Eukaryota</taxon>
        <taxon>Fungi</taxon>
        <taxon>Dikarya</taxon>
        <taxon>Basidiomycota</taxon>
        <taxon>Agaricomycotina</taxon>
        <taxon>Agaricomycetes</taxon>
        <taxon>Agaricomycetidae</taxon>
        <taxon>Agaricales</taxon>
        <taxon>Marasmiineae</taxon>
        <taxon>Marasmiaceae</taxon>
        <taxon>Marasmius</taxon>
    </lineage>
</organism>
<dbReference type="InterPro" id="IPR036249">
    <property type="entry name" value="Thioredoxin-like_sf"/>
</dbReference>
<dbReference type="Proteomes" id="UP001465976">
    <property type="component" value="Unassembled WGS sequence"/>
</dbReference>
<keyword evidence="2" id="KW-0560">Oxidoreductase</keyword>
<dbReference type="InterPro" id="IPR010987">
    <property type="entry name" value="Glutathione-S-Trfase_C-like"/>
</dbReference>
<proteinExistence type="predicted"/>
<keyword evidence="3" id="KW-1185">Reference proteome</keyword>
<dbReference type="EC" id="1.8.5.7" evidence="2"/>
<dbReference type="GO" id="GO:0016491">
    <property type="term" value="F:oxidoreductase activity"/>
    <property type="evidence" value="ECO:0007669"/>
    <property type="project" value="UniProtKB-KW"/>
</dbReference>
<dbReference type="CDD" id="cd03190">
    <property type="entry name" value="GST_C_Omega_like"/>
    <property type="match status" value="1"/>
</dbReference>
<dbReference type="InterPro" id="IPR047047">
    <property type="entry name" value="GST_Omega-like_C"/>
</dbReference>
<protein>
    <submittedName>
        <fullName evidence="2">S-glutathionyl-(Chloro)hydroquinone reductase</fullName>
        <ecNumber evidence="2">1.8.5.7</ecNumber>
    </submittedName>
</protein>
<dbReference type="PANTHER" id="PTHR32419">
    <property type="entry name" value="GLUTATHIONYL-HYDROQUINONE REDUCTASE"/>
    <property type="match status" value="1"/>
</dbReference>
<dbReference type="InterPro" id="IPR036282">
    <property type="entry name" value="Glutathione-S-Trfase_C_sf"/>
</dbReference>
<comment type="caution">
    <text evidence="2">The sequence shown here is derived from an EMBL/GenBank/DDBJ whole genome shotgun (WGS) entry which is preliminary data.</text>
</comment>
<dbReference type="Gene3D" id="1.20.1050.10">
    <property type="match status" value="1"/>
</dbReference>
<dbReference type="InterPro" id="IPR004045">
    <property type="entry name" value="Glutathione_S-Trfase_N"/>
</dbReference>
<dbReference type="Gene3D" id="3.40.30.10">
    <property type="entry name" value="Glutaredoxin"/>
    <property type="match status" value="1"/>
</dbReference>
<dbReference type="Pfam" id="PF13409">
    <property type="entry name" value="GST_N_2"/>
    <property type="match status" value="1"/>
</dbReference>
<dbReference type="InterPro" id="IPR016639">
    <property type="entry name" value="GST_Omega/GSH"/>
</dbReference>
<evidence type="ECO:0000313" key="3">
    <source>
        <dbReference type="Proteomes" id="UP001465976"/>
    </source>
</evidence>
<dbReference type="EMBL" id="JBAHYK010003108">
    <property type="protein sequence ID" value="KAL0563925.1"/>
    <property type="molecule type" value="Genomic_DNA"/>
</dbReference>
<dbReference type="InterPro" id="IPR040079">
    <property type="entry name" value="Glutathione_S-Trfase"/>
</dbReference>
<dbReference type="PROSITE" id="PS50405">
    <property type="entry name" value="GST_CTER"/>
    <property type="match status" value="1"/>
</dbReference>
<reference evidence="2 3" key="1">
    <citation type="submission" date="2024-02" db="EMBL/GenBank/DDBJ databases">
        <title>A draft genome for the cacao thread blight pathogen Marasmius crinis-equi.</title>
        <authorList>
            <person name="Cohen S.P."/>
            <person name="Baruah I.K."/>
            <person name="Amoako-Attah I."/>
            <person name="Bukari Y."/>
            <person name="Meinhardt L.W."/>
            <person name="Bailey B.A."/>
        </authorList>
    </citation>
    <scope>NUCLEOTIDE SEQUENCE [LARGE SCALE GENOMIC DNA]</scope>
    <source>
        <strain evidence="2 3">GH-76</strain>
    </source>
</reference>